<dbReference type="OrthoDB" id="5379144at2"/>
<evidence type="ECO:0000256" key="5">
    <source>
        <dbReference type="ARBA" id="ARBA00022989"/>
    </source>
</evidence>
<feature type="transmembrane region" description="Helical" evidence="7">
    <location>
        <begin position="48"/>
        <end position="68"/>
    </location>
</feature>
<proteinExistence type="predicted"/>
<dbReference type="GO" id="GO:0005886">
    <property type="term" value="C:plasma membrane"/>
    <property type="evidence" value="ECO:0007669"/>
    <property type="project" value="UniProtKB-SubCell"/>
</dbReference>
<dbReference type="EMBL" id="CP001631">
    <property type="protein sequence ID" value="ACU54112.1"/>
    <property type="molecule type" value="Genomic_DNA"/>
</dbReference>
<keyword evidence="2" id="KW-0813">Transport</keyword>
<evidence type="ECO:0000256" key="2">
    <source>
        <dbReference type="ARBA" id="ARBA00022448"/>
    </source>
</evidence>
<keyword evidence="6 7" id="KW-0472">Membrane</keyword>
<dbReference type="Pfam" id="PF07690">
    <property type="entry name" value="MFS_1"/>
    <property type="match status" value="2"/>
</dbReference>
<dbReference type="AlphaFoldDB" id="C7LZF4"/>
<name>C7LZF4_ACIFD</name>
<dbReference type="GO" id="GO:0022857">
    <property type="term" value="F:transmembrane transporter activity"/>
    <property type="evidence" value="ECO:0007669"/>
    <property type="project" value="InterPro"/>
</dbReference>
<feature type="transmembrane region" description="Helical" evidence="7">
    <location>
        <begin position="99"/>
        <end position="123"/>
    </location>
</feature>
<gene>
    <name evidence="8" type="ordered locus">Afer_1180</name>
</gene>
<feature type="transmembrane region" description="Helical" evidence="7">
    <location>
        <begin position="350"/>
        <end position="374"/>
    </location>
</feature>
<keyword evidence="5 7" id="KW-1133">Transmembrane helix</keyword>
<keyword evidence="3" id="KW-1003">Cell membrane</keyword>
<feature type="transmembrane region" description="Helical" evidence="7">
    <location>
        <begin position="207"/>
        <end position="231"/>
    </location>
</feature>
<dbReference type="STRING" id="525909.Afer_1180"/>
<dbReference type="Gene3D" id="1.20.1250.20">
    <property type="entry name" value="MFS general substrate transporter like domains"/>
    <property type="match status" value="2"/>
</dbReference>
<feature type="transmembrane region" description="Helical" evidence="7">
    <location>
        <begin position="75"/>
        <end position="93"/>
    </location>
</feature>
<protein>
    <submittedName>
        <fullName evidence="8">Major facilitator superfamily MFS_1</fullName>
    </submittedName>
</protein>
<feature type="transmembrane region" description="Helical" evidence="7">
    <location>
        <begin position="135"/>
        <end position="158"/>
    </location>
</feature>
<reference evidence="8 9" key="1">
    <citation type="journal article" date="2009" name="Stand. Genomic Sci.">
        <title>Complete genome sequence of Acidimicrobium ferrooxidans type strain (ICP).</title>
        <authorList>
            <person name="Clum A."/>
            <person name="Nolan M."/>
            <person name="Lang E."/>
            <person name="Glavina Del Rio T."/>
            <person name="Tice H."/>
            <person name="Copeland A."/>
            <person name="Cheng J.F."/>
            <person name="Lucas S."/>
            <person name="Chen F."/>
            <person name="Bruce D."/>
            <person name="Goodwin L."/>
            <person name="Pitluck S."/>
            <person name="Ivanova N."/>
            <person name="Mavrommatis K."/>
            <person name="Mikhailova N."/>
            <person name="Pati A."/>
            <person name="Chen A."/>
            <person name="Palaniappan K."/>
            <person name="Goker M."/>
            <person name="Spring S."/>
            <person name="Land M."/>
            <person name="Hauser L."/>
            <person name="Chang Y.J."/>
            <person name="Jeffries C.C."/>
            <person name="Chain P."/>
            <person name="Bristow J."/>
            <person name="Eisen J.A."/>
            <person name="Markowitz V."/>
            <person name="Hugenholtz P."/>
            <person name="Kyrpides N.C."/>
            <person name="Klenk H.P."/>
            <person name="Lapidus A."/>
        </authorList>
    </citation>
    <scope>NUCLEOTIDE SEQUENCE [LARGE SCALE GENOMIC DNA]</scope>
    <source>
        <strain evidence="9">DSM 10331 / JCM 15462 / NBRC 103882 / ICP</strain>
    </source>
</reference>
<evidence type="ECO:0000313" key="8">
    <source>
        <dbReference type="EMBL" id="ACU54112.1"/>
    </source>
</evidence>
<accession>C7LZF4</accession>
<dbReference type="InterPro" id="IPR011701">
    <property type="entry name" value="MFS"/>
</dbReference>
<keyword evidence="4 7" id="KW-0812">Transmembrane</keyword>
<dbReference type="Proteomes" id="UP000000771">
    <property type="component" value="Chromosome"/>
</dbReference>
<evidence type="ECO:0000256" key="6">
    <source>
        <dbReference type="ARBA" id="ARBA00023136"/>
    </source>
</evidence>
<dbReference type="RefSeq" id="WP_015798598.1">
    <property type="nucleotide sequence ID" value="NC_013124.1"/>
</dbReference>
<dbReference type="KEGG" id="afo:Afer_1180"/>
<feature type="transmembrane region" description="Helical" evidence="7">
    <location>
        <begin position="310"/>
        <end position="329"/>
    </location>
</feature>
<feature type="transmembrane region" description="Helical" evidence="7">
    <location>
        <begin position="164"/>
        <end position="186"/>
    </location>
</feature>
<feature type="transmembrane region" description="Helical" evidence="7">
    <location>
        <begin position="284"/>
        <end position="304"/>
    </location>
</feature>
<evidence type="ECO:0000256" key="1">
    <source>
        <dbReference type="ARBA" id="ARBA00004651"/>
    </source>
</evidence>
<dbReference type="PANTHER" id="PTHR23517">
    <property type="entry name" value="RESISTANCE PROTEIN MDTM, PUTATIVE-RELATED-RELATED"/>
    <property type="match status" value="1"/>
</dbReference>
<evidence type="ECO:0000256" key="3">
    <source>
        <dbReference type="ARBA" id="ARBA00022475"/>
    </source>
</evidence>
<evidence type="ECO:0000256" key="7">
    <source>
        <dbReference type="SAM" id="Phobius"/>
    </source>
</evidence>
<sequence length="418" mass="43049">MPISREAGAPLGTLYVVNGLAAAGSGLGMPYIVAYLHLARGVPLVEVGGLLAAGSICGLAVSMALGLLGHRLRLGSALTIAIGAGALGYGAMAVADRHWIAFVAVLVSYLSQAVFWVAGQTIVGSLVAGRTLDHVFARLFLATNAGIGLASALGGLYLGRGQLVHYQVLWLIAAGVEAVAAVLVAVRIAPRVPRTGSRHARQRGGYLALLRSNVALRWFLLIEIGLLLAGYAELDGGWGAFVVVQVGARPAILGFALTVNTIVIVVLQVPVSRATRRWRRSRQLLAATIAWAASWAIAAVALAGRADRGFAALCLIVAMGVFAVGETLYSPVAPALVNALASDEERARANALSGSLWSTTAVLASPLAATVIALAPLFTWILGVLGLAVGLAVVQVPVLGRILPRALDVPMPGSEVSD</sequence>
<organism evidence="8 9">
    <name type="scientific">Acidimicrobium ferrooxidans (strain DSM 10331 / JCM 15462 / NBRC 103882 / ICP)</name>
    <dbReference type="NCBI Taxonomy" id="525909"/>
    <lineage>
        <taxon>Bacteria</taxon>
        <taxon>Bacillati</taxon>
        <taxon>Actinomycetota</taxon>
        <taxon>Acidimicrobiia</taxon>
        <taxon>Acidimicrobiales</taxon>
        <taxon>Acidimicrobiaceae</taxon>
        <taxon>Acidimicrobium</taxon>
    </lineage>
</organism>
<dbReference type="PANTHER" id="PTHR23517:SF2">
    <property type="entry name" value="MULTIDRUG RESISTANCE PROTEIN MDTH"/>
    <property type="match status" value="1"/>
</dbReference>
<evidence type="ECO:0000313" key="9">
    <source>
        <dbReference type="Proteomes" id="UP000000771"/>
    </source>
</evidence>
<dbReference type="HOGENOM" id="CLU_001265_60_5_11"/>
<feature type="transmembrane region" description="Helical" evidence="7">
    <location>
        <begin position="251"/>
        <end position="272"/>
    </location>
</feature>
<dbReference type="InterPro" id="IPR050171">
    <property type="entry name" value="MFS_Transporters"/>
</dbReference>
<feature type="transmembrane region" description="Helical" evidence="7">
    <location>
        <begin position="380"/>
        <end position="403"/>
    </location>
</feature>
<keyword evidence="9" id="KW-1185">Reference proteome</keyword>
<dbReference type="eggNOG" id="COG2211">
    <property type="taxonomic scope" value="Bacteria"/>
</dbReference>
<dbReference type="SUPFAM" id="SSF103473">
    <property type="entry name" value="MFS general substrate transporter"/>
    <property type="match status" value="1"/>
</dbReference>
<feature type="transmembrane region" description="Helical" evidence="7">
    <location>
        <begin position="12"/>
        <end position="36"/>
    </location>
</feature>
<evidence type="ECO:0000256" key="4">
    <source>
        <dbReference type="ARBA" id="ARBA00022692"/>
    </source>
</evidence>
<dbReference type="InterPro" id="IPR036259">
    <property type="entry name" value="MFS_trans_sf"/>
</dbReference>
<comment type="subcellular location">
    <subcellularLocation>
        <location evidence="1">Cell membrane</location>
        <topology evidence="1">Multi-pass membrane protein</topology>
    </subcellularLocation>
</comment>